<evidence type="ECO:0000256" key="3">
    <source>
        <dbReference type="SAM" id="MobiDB-lite"/>
    </source>
</evidence>
<feature type="compositionally biased region" description="Polar residues" evidence="3">
    <location>
        <begin position="891"/>
        <end position="915"/>
    </location>
</feature>
<dbReference type="Gene3D" id="2.20.100.10">
    <property type="entry name" value="Thrombospondin type-1 (TSP1) repeat"/>
    <property type="match status" value="1"/>
</dbReference>
<gene>
    <name evidence="6" type="primary">LOC106074993</name>
</gene>
<feature type="compositionally biased region" description="Low complexity" evidence="3">
    <location>
        <begin position="2513"/>
        <end position="2525"/>
    </location>
</feature>
<protein>
    <submittedName>
        <fullName evidence="6">Mucin-2</fullName>
    </submittedName>
</protein>
<feature type="compositionally biased region" description="Low complexity" evidence="3">
    <location>
        <begin position="2013"/>
        <end position="2025"/>
    </location>
</feature>
<dbReference type="OMA" id="WTSNDAS"/>
<evidence type="ECO:0000256" key="1">
    <source>
        <dbReference type="ARBA" id="ARBA00023157"/>
    </source>
</evidence>
<dbReference type="PROSITE" id="PS01225">
    <property type="entry name" value="CTCK_2"/>
    <property type="match status" value="1"/>
</dbReference>
<feature type="compositionally biased region" description="Low complexity" evidence="3">
    <location>
        <begin position="1516"/>
        <end position="1845"/>
    </location>
</feature>
<feature type="compositionally biased region" description="Low complexity" evidence="3">
    <location>
        <begin position="1118"/>
        <end position="1305"/>
    </location>
</feature>
<dbReference type="OrthoDB" id="98591at2759"/>
<dbReference type="SUPFAM" id="SSF82895">
    <property type="entry name" value="TSP-1 type 1 repeat"/>
    <property type="match status" value="1"/>
</dbReference>
<dbReference type="InterPro" id="IPR036383">
    <property type="entry name" value="TSP1_rpt_sf"/>
</dbReference>
<name>A0A9W3BP09_BIOGL</name>
<organism evidence="5 6">
    <name type="scientific">Biomphalaria glabrata</name>
    <name type="common">Bloodfluke planorb</name>
    <name type="synonym">Freshwater snail</name>
    <dbReference type="NCBI Taxonomy" id="6526"/>
    <lineage>
        <taxon>Eukaryota</taxon>
        <taxon>Metazoa</taxon>
        <taxon>Spiralia</taxon>
        <taxon>Lophotrochozoa</taxon>
        <taxon>Mollusca</taxon>
        <taxon>Gastropoda</taxon>
        <taxon>Heterobranchia</taxon>
        <taxon>Euthyneura</taxon>
        <taxon>Panpulmonata</taxon>
        <taxon>Hygrophila</taxon>
        <taxon>Lymnaeoidea</taxon>
        <taxon>Planorbidae</taxon>
        <taxon>Biomphalaria</taxon>
    </lineage>
</organism>
<feature type="region of interest" description="Disordered" evidence="3">
    <location>
        <begin position="2505"/>
        <end position="2680"/>
    </location>
</feature>
<feature type="compositionally biased region" description="Low complexity" evidence="3">
    <location>
        <begin position="916"/>
        <end position="1111"/>
    </location>
</feature>
<feature type="compositionally biased region" description="Low complexity" evidence="3">
    <location>
        <begin position="1473"/>
        <end position="1485"/>
    </location>
</feature>
<evidence type="ECO:0000313" key="6">
    <source>
        <dbReference type="RefSeq" id="XP_055901153.1"/>
    </source>
</evidence>
<keyword evidence="5" id="KW-1185">Reference proteome</keyword>
<feature type="compositionally biased region" description="Polar residues" evidence="3">
    <location>
        <begin position="706"/>
        <end position="726"/>
    </location>
</feature>
<feature type="region of interest" description="Disordered" evidence="3">
    <location>
        <begin position="353"/>
        <end position="726"/>
    </location>
</feature>
<dbReference type="Proteomes" id="UP001165740">
    <property type="component" value="Chromosome 1"/>
</dbReference>
<feature type="compositionally biased region" description="Low complexity" evidence="3">
    <location>
        <begin position="2556"/>
        <end position="2680"/>
    </location>
</feature>
<feature type="region of interest" description="Disordered" evidence="3">
    <location>
        <begin position="865"/>
        <end position="1321"/>
    </location>
</feature>
<sequence length="3346" mass="340495">MKNTHSSHPPQKQNTISASKRLCFTIFNANIFFLTVVSSTESLPVDAATIASLFSSKVDTLDLPNNKKAFILYIHPNENTEIPPYSGQIYIPEKLTPDAVENAQQTDMVFISTSTPNEVRYESCKVIHYGSESTPQSESSPPPPEESTTEEITPSITPTETAPTGSVTSSETTPLSTSPTPFVSGPTGTTTPCTLQMQSIEADKSVEPVNSLSRYSLYGLPPGYIYQINVYASPTEIETEPSYLLTQLQLDTPVFLGDGSYKAIKREGGFTNDDIKRLTVLVESDLEFYYKSSTWELLVFQSKEGKVYPVEPNTLYYDIIENYNSSKLELEHPAYLQAVTGSLISYQRCEETSTTTPKVTTGTGPSSSESTAPTGTKPPGVTTGPSSSESTAPTGTTPPGVTTGPSSSESTAPTGTKPPGVTTRPSSSESTAPTGTTPPGVTTGPFSSESTAPTGTTPPGVTTGPSSSESTAPTGTKPPGVTTGPSSSESTAPTGTTPPGVTTGPSSSESTASTGTKPPGVTTGPSSSESTAPTGTTPPGVTTGPSSSESTAPTGTTPPGVTTGPSSSESTAQTGTTPPGVTTGPSSSESTAPTGTTPPGVTTGPSSSESTASTGTKPPGVTTGPSSSESTAPTGTTPPGVTTGPSSSESTAPTGTTPPGVTTGPSSSESTAQTGTTPPGVTTGPSSSESTSPETSPTTPSSATGCSLTMTPQSPDGSAKYVTSTSQYDQNRKIDYINNKDNNLQKINAPNGSKVLSPTDKLSFSGSEFKYIYVELAPEINGSLPKSGSFAIDYFGGSIFKVEDKDGKFLNIYLLILIVPPTSMQLDASFEGKVFIAKDITLETVQEANKRPSVYVISDKDNKITQESCEEIPPGTESTQTTQGPPTEPQLSTTAEIVPTTTSPIVFTTEQTSRKTTSPGVTTGPSSSESTAPTGTTTPGVTTGPSSSESTAPTGTTPPGVTTGPSSSESTAPTGTTPPGVTTRPSSSESTAPTGTTPPGVTTGPSSSESTAQTGTTPPGVTTGPSSSESTAPTGTTPPGVTTGPSSSESTAPTGTTPPGVTTGPSSSESTAPTGTTPPGVTTGPSSSESTAPTGTTPPGVTTGPSSSESTAPTGTKPPGVTTEPSSSESTAPTGTKPPGVTTGPSSSESTASTGTTPPGVTTGPSSSESTAPTGTTPPGVTTGPSSSESTAPTGTKPPGVTTGPSSSESTAPTGTTPPGVTTGPSSSESTAPTGTTPPGVTTGPSSSESTAPTGTTPPGVTTGPSSSESTTQTGTTMPGVTTGPFSSESTSPETSPTTPSSATGCSLTMTPQSPDGSAKYVTSTSQYDQNRKIDYINNKDNNLQKINAPNGSKVLSPTDKLSFSGSEFKYIYVELAPEINGSLPKSGSFAIDYFGGSIFKVEDKDGKFLNIYLLILIVPPTSMQLDASFEGKVFIAKDITLETVQEANKRPSVYVISDKDNKITQESCEEIPPGTESTQTTQGPPTEPQLSTTAEIVPTTTSPIVFTTEQTSRKTTSPGVTTGPSSSESTAPTGTTPPGVTTGPSSSESTAPTGTTPPGVTTGPSSSESTAPTGTTPPGVTTGPSSSESTAPTGTTPPGVTTGPSSSESTAQTGTTPPGVTTGPSSSESTALTGTTPPGVTTGPSSSESTAPTGTTPPGVTTGPSSSESTAPTGTTPPGVTTGPSSSESTAPTGTTPPGVTTGPSSSESTAPTGTKPPGVTTGPSSSESTAPTGTKPPGVTTGPSSSESTASTGTTPPGVTTGPSSSESTAPTGTKPPGVTTGPSSSESTAPTGTTPPGVTTGPSSSESTAPTGTTPPGVTTGPSSSESTSPETSPTTPSSATGCSLTMTPQSPDGSAKYVTSTSQYDQNRKIDYINNKDNNLQKINAPNGSKVLSPTDKLSFSGSEFKYIYVELAPEINGSLPKSGSFAIDYFGGSIFKVEDKDGKFLNIYLLILIVPPTSMQLDASFEGKVFIAKDITLETVQEANKRPSVYVISDKDNKITQESCEEIPPGTESTQTTQGPPTEPQLSTTAEIVPTTTSPIVFTTEQTSRKTTSPGVTTGPSSSESTAPTGTTPPGVTTGPSSSESTAPTGTTPPGVTTGPSSSESTAPTGTTPPGVTTGPSSSESTAPTGTIPPGVTTGPSSSESTALTGTTPPGVTTGPSSSESTAPTGTTPPGVTTGPSSSESTAPTGTTPPGVTTGPSSSESTAPTGTTPPGVTTGPSSSESTAPTGTKPPGVTTGPSSSESTAPTGTKPPGVTTGPSSSEITAPTGTKPPGVTTGPSSSESTAPTGTTPPGVTTGPSSSESTAPTGTTPPGVTTGPSSSESTSPETSPTTPSSATGCSLTMNPQSPDGSAKYVTSTIQFDQNRKIDYINNKDNNLQKINAPNGSKVLSPTDKLSFSGSEFKYIYVELAPEINGSLPKSGSFAIDYFGGSIFKVEDKDGKFLNIYLLILIVPPTSMQLDASFEGKVFIAKDITLETVQEANKRPSVYVISDKDNKITQESCEEIPPGTESTQTTQGPPTEPQLSTTAEIVPTTTSPIVFTTEQTSRKTTSPGVTTGPSSSESTAPTGTTPPGVTTGPSSSESTAPTGTTPPGVTTGPSSSESTAPTGTTPPGVTTGPSSSESTAPTGTTPPGVTTGPSSSESTAPTGTTTPGVTTGPSSSESTTSRTTETTPELVCQNIVDLTDKNLSELPITQFVINPTSVERQNASFKVPPSISTVEISTVLYQGGQLMAVGIDGDVSSYQVRILDGKAVLSEPIKNNNGEETFQPSSTSRNFFNANIAASSSIKIVITGPSNGFQFNISELKLCLPKLKYCTLNSEEKILTALKFLPANNVLGSTQNNKTVYYGYNGDIIEDGVVVTGSCYSCSCKEYLLVCDVAEEECAKCPEPIVQCVGDCNNAFTSVTFNEDGVPDHCFNSSVPCVPDGCSTTPHQCPGPWSGWTPCSSTCQKFRNRTCGSDCDADCVTSYNLTDSQSCDICVTVTTGPICDDNEVPACVSKYDECIESCAVYRKNSTCDSLLDDITCVEKCQCKDGYRRNAFGDCVKLTECECYKDSGSSTPIPQTYIVNISKCGYCLCNEAGYSCKEREGCCEIQEWTEWSPCDVTCGTGSRSRQRKILGDSCSKSEQSSESKVCQPGECPCFYNGQFWEAGKVVTDKCQECTCRNGEVNCLEILNLGNEVWPNDECTEKCYCNTNGTMECSYSQEYAECRDVIDNCDLTTNVLEDTDDACCKRCVPKMIPCTYKAESSVMLNITTEDNGLCVSVEPQEVGSCSGTCGVSSDSIVRTMFQNGRLELITAQNCACCKASIEFKSVSFSCEYNGQVQYDVSYISGCNCERCG</sequence>
<feature type="compositionally biased region" description="Polar residues" evidence="3">
    <location>
        <begin position="2031"/>
        <end position="2055"/>
    </location>
</feature>
<feature type="region of interest" description="Disordered" evidence="3">
    <location>
        <begin position="2005"/>
        <end position="2359"/>
    </location>
</feature>
<feature type="compositionally biased region" description="Polar residues" evidence="3">
    <location>
        <begin position="1846"/>
        <end position="1866"/>
    </location>
</feature>
<feature type="region of interest" description="Disordered" evidence="3">
    <location>
        <begin position="130"/>
        <end position="192"/>
    </location>
</feature>
<evidence type="ECO:0000259" key="4">
    <source>
        <dbReference type="PROSITE" id="PS01225"/>
    </source>
</evidence>
<dbReference type="SMART" id="SM00209">
    <property type="entry name" value="TSP1"/>
    <property type="match status" value="2"/>
</dbReference>
<dbReference type="InterPro" id="IPR000884">
    <property type="entry name" value="TSP1_rpt"/>
</dbReference>
<feature type="compositionally biased region" description="Polar residues" evidence="3">
    <location>
        <begin position="2346"/>
        <end position="2359"/>
    </location>
</feature>
<accession>A0A9W3BP09</accession>
<feature type="compositionally biased region" description="Polar residues" evidence="3">
    <location>
        <begin position="1306"/>
        <end position="1321"/>
    </location>
</feature>
<feature type="compositionally biased region" description="Polar residues" evidence="3">
    <location>
        <begin position="2531"/>
        <end position="2555"/>
    </location>
</feature>
<dbReference type="RefSeq" id="XP_055901153.1">
    <property type="nucleotide sequence ID" value="XM_056045178.1"/>
</dbReference>
<feature type="compositionally biased region" description="Low complexity" evidence="3">
    <location>
        <begin position="425"/>
        <end position="705"/>
    </location>
</feature>
<dbReference type="Pfam" id="PF00090">
    <property type="entry name" value="TSP_1"/>
    <property type="match status" value="1"/>
</dbReference>
<feature type="domain" description="CTCK" evidence="4">
    <location>
        <begin position="3248"/>
        <end position="3346"/>
    </location>
</feature>
<dbReference type="InterPro" id="IPR006207">
    <property type="entry name" value="Cys_knot_C"/>
</dbReference>
<feature type="compositionally biased region" description="Low complexity" evidence="3">
    <location>
        <begin position="150"/>
        <end position="181"/>
    </location>
</feature>
<dbReference type="CDD" id="cd19941">
    <property type="entry name" value="TIL"/>
    <property type="match status" value="1"/>
</dbReference>
<reference evidence="6" key="1">
    <citation type="submission" date="2025-08" db="UniProtKB">
        <authorList>
            <consortium name="RefSeq"/>
        </authorList>
    </citation>
    <scope>IDENTIFICATION</scope>
</reference>
<comment type="caution">
    <text evidence="2">Lacks conserved residue(s) required for the propagation of feature annotation.</text>
</comment>
<dbReference type="GeneID" id="106074993"/>
<feature type="compositionally biased region" description="Low complexity" evidence="3">
    <location>
        <begin position="353"/>
        <end position="411"/>
    </location>
</feature>
<evidence type="ECO:0000313" key="5">
    <source>
        <dbReference type="Proteomes" id="UP001165740"/>
    </source>
</evidence>
<feature type="compositionally biased region" description="Polar residues" evidence="3">
    <location>
        <begin position="1491"/>
        <end position="1515"/>
    </location>
</feature>
<feature type="compositionally biased region" description="Low complexity" evidence="3">
    <location>
        <begin position="2056"/>
        <end position="2345"/>
    </location>
</feature>
<dbReference type="PROSITE" id="PS50092">
    <property type="entry name" value="TSP1"/>
    <property type="match status" value="2"/>
</dbReference>
<evidence type="ECO:0000256" key="2">
    <source>
        <dbReference type="PROSITE-ProRule" id="PRU00039"/>
    </source>
</evidence>
<keyword evidence="1" id="KW-1015">Disulfide bond</keyword>
<feature type="compositionally biased region" description="Low complexity" evidence="3">
    <location>
        <begin position="873"/>
        <end position="885"/>
    </location>
</feature>
<proteinExistence type="predicted"/>
<feature type="region of interest" description="Disordered" evidence="3">
    <location>
        <begin position="1465"/>
        <end position="1866"/>
    </location>
</feature>